<organism evidence="2 4">
    <name type="scientific">Medicago truncatula</name>
    <name type="common">Barrel medic</name>
    <name type="synonym">Medicago tribuloides</name>
    <dbReference type="NCBI Taxonomy" id="3880"/>
    <lineage>
        <taxon>Eukaryota</taxon>
        <taxon>Viridiplantae</taxon>
        <taxon>Streptophyta</taxon>
        <taxon>Embryophyta</taxon>
        <taxon>Tracheophyta</taxon>
        <taxon>Spermatophyta</taxon>
        <taxon>Magnoliopsida</taxon>
        <taxon>eudicotyledons</taxon>
        <taxon>Gunneridae</taxon>
        <taxon>Pentapetalae</taxon>
        <taxon>rosids</taxon>
        <taxon>fabids</taxon>
        <taxon>Fabales</taxon>
        <taxon>Fabaceae</taxon>
        <taxon>Papilionoideae</taxon>
        <taxon>50 kb inversion clade</taxon>
        <taxon>NPAAA clade</taxon>
        <taxon>Hologalegina</taxon>
        <taxon>IRL clade</taxon>
        <taxon>Trifolieae</taxon>
        <taxon>Medicago</taxon>
    </lineage>
</organism>
<dbReference type="EnsemblPlants" id="KEH27439">
    <property type="protein sequence ID" value="KEH27439"/>
    <property type="gene ID" value="MTR_5g010540"/>
</dbReference>
<evidence type="ECO:0000313" key="4">
    <source>
        <dbReference type="Proteomes" id="UP000002051"/>
    </source>
</evidence>
<accession>A0A072UCD9</accession>
<protein>
    <submittedName>
        <fullName evidence="2 3">Uncharacterized protein</fullName>
    </submittedName>
</protein>
<dbReference type="Proteomes" id="UP000002051">
    <property type="component" value="Chromosome 5"/>
</dbReference>
<proteinExistence type="predicted"/>
<feature type="region of interest" description="Disordered" evidence="1">
    <location>
        <begin position="37"/>
        <end position="56"/>
    </location>
</feature>
<dbReference type="EMBL" id="CM001221">
    <property type="protein sequence ID" value="KEH27439.1"/>
    <property type="molecule type" value="Genomic_DNA"/>
</dbReference>
<reference evidence="3" key="3">
    <citation type="submission" date="2015-04" db="UniProtKB">
        <authorList>
            <consortium name="EnsemblPlants"/>
        </authorList>
    </citation>
    <scope>IDENTIFICATION</scope>
    <source>
        <strain evidence="3">cv. Jemalong A17</strain>
    </source>
</reference>
<dbReference type="HOGENOM" id="CLU_3017288_0_0_1"/>
<reference evidence="2 4" key="2">
    <citation type="journal article" date="2014" name="BMC Genomics">
        <title>An improved genome release (version Mt4.0) for the model legume Medicago truncatula.</title>
        <authorList>
            <person name="Tang H."/>
            <person name="Krishnakumar V."/>
            <person name="Bidwell S."/>
            <person name="Rosen B."/>
            <person name="Chan A."/>
            <person name="Zhou S."/>
            <person name="Gentzbittel L."/>
            <person name="Childs K.L."/>
            <person name="Yandell M."/>
            <person name="Gundlach H."/>
            <person name="Mayer K.F."/>
            <person name="Schwartz D.C."/>
            <person name="Town C.D."/>
        </authorList>
    </citation>
    <scope>GENOME REANNOTATION</scope>
    <source>
        <strain evidence="2">A17</strain>
        <strain evidence="3 4">cv. Jemalong A17</strain>
    </source>
</reference>
<evidence type="ECO:0000256" key="1">
    <source>
        <dbReference type="SAM" id="MobiDB-lite"/>
    </source>
</evidence>
<keyword evidence="4" id="KW-1185">Reference proteome</keyword>
<dbReference type="AlphaFoldDB" id="A0A072UCD9"/>
<reference evidence="2 4" key="1">
    <citation type="journal article" date="2011" name="Nature">
        <title>The Medicago genome provides insight into the evolution of rhizobial symbioses.</title>
        <authorList>
            <person name="Young N.D."/>
            <person name="Debelle F."/>
            <person name="Oldroyd G.E."/>
            <person name="Geurts R."/>
            <person name="Cannon S.B."/>
            <person name="Udvardi M.K."/>
            <person name="Benedito V.A."/>
            <person name="Mayer K.F."/>
            <person name="Gouzy J."/>
            <person name="Schoof H."/>
            <person name="Van de Peer Y."/>
            <person name="Proost S."/>
            <person name="Cook D.R."/>
            <person name="Meyers B.C."/>
            <person name="Spannagl M."/>
            <person name="Cheung F."/>
            <person name="De Mita S."/>
            <person name="Krishnakumar V."/>
            <person name="Gundlach H."/>
            <person name="Zhou S."/>
            <person name="Mudge J."/>
            <person name="Bharti A.K."/>
            <person name="Murray J.D."/>
            <person name="Naoumkina M.A."/>
            <person name="Rosen B."/>
            <person name="Silverstein K.A."/>
            <person name="Tang H."/>
            <person name="Rombauts S."/>
            <person name="Zhao P.X."/>
            <person name="Zhou P."/>
            <person name="Barbe V."/>
            <person name="Bardou P."/>
            <person name="Bechner M."/>
            <person name="Bellec A."/>
            <person name="Berger A."/>
            <person name="Berges H."/>
            <person name="Bidwell S."/>
            <person name="Bisseling T."/>
            <person name="Choisne N."/>
            <person name="Couloux A."/>
            <person name="Denny R."/>
            <person name="Deshpande S."/>
            <person name="Dai X."/>
            <person name="Doyle J.J."/>
            <person name="Dudez A.M."/>
            <person name="Farmer A.D."/>
            <person name="Fouteau S."/>
            <person name="Franken C."/>
            <person name="Gibelin C."/>
            <person name="Gish J."/>
            <person name="Goldstein S."/>
            <person name="Gonzalez A.J."/>
            <person name="Green P.J."/>
            <person name="Hallab A."/>
            <person name="Hartog M."/>
            <person name="Hua A."/>
            <person name="Humphray S.J."/>
            <person name="Jeong D.H."/>
            <person name="Jing Y."/>
            <person name="Jocker A."/>
            <person name="Kenton S.M."/>
            <person name="Kim D.J."/>
            <person name="Klee K."/>
            <person name="Lai H."/>
            <person name="Lang C."/>
            <person name="Lin S."/>
            <person name="Macmil S.L."/>
            <person name="Magdelenat G."/>
            <person name="Matthews L."/>
            <person name="McCorrison J."/>
            <person name="Monaghan E.L."/>
            <person name="Mun J.H."/>
            <person name="Najar F.Z."/>
            <person name="Nicholson C."/>
            <person name="Noirot C."/>
            <person name="O'Bleness M."/>
            <person name="Paule C.R."/>
            <person name="Poulain J."/>
            <person name="Prion F."/>
            <person name="Qin B."/>
            <person name="Qu C."/>
            <person name="Retzel E.F."/>
            <person name="Riddle C."/>
            <person name="Sallet E."/>
            <person name="Samain S."/>
            <person name="Samson N."/>
            <person name="Sanders I."/>
            <person name="Saurat O."/>
            <person name="Scarpelli C."/>
            <person name="Schiex T."/>
            <person name="Segurens B."/>
            <person name="Severin A.J."/>
            <person name="Sherrier D.J."/>
            <person name="Shi R."/>
            <person name="Sims S."/>
            <person name="Singer S.R."/>
            <person name="Sinharoy S."/>
            <person name="Sterck L."/>
            <person name="Viollet A."/>
            <person name="Wang B.B."/>
            <person name="Wang K."/>
            <person name="Wang M."/>
            <person name="Wang X."/>
            <person name="Warfsmann J."/>
            <person name="Weissenbach J."/>
            <person name="White D.D."/>
            <person name="White J.D."/>
            <person name="Wiley G.B."/>
            <person name="Wincker P."/>
            <person name="Xing Y."/>
            <person name="Yang L."/>
            <person name="Yao Z."/>
            <person name="Ying F."/>
            <person name="Zhai J."/>
            <person name="Zhou L."/>
            <person name="Zuber A."/>
            <person name="Denarie J."/>
            <person name="Dixon R.A."/>
            <person name="May G.D."/>
            <person name="Schwartz D.C."/>
            <person name="Rogers J."/>
            <person name="Quetier F."/>
            <person name="Town C.D."/>
            <person name="Roe B.A."/>
        </authorList>
    </citation>
    <scope>NUCLEOTIDE SEQUENCE [LARGE SCALE GENOMIC DNA]</scope>
    <source>
        <strain evidence="2">A17</strain>
        <strain evidence="3 4">cv. Jemalong A17</strain>
    </source>
</reference>
<name>A0A072UCD9_MEDTR</name>
<evidence type="ECO:0000313" key="2">
    <source>
        <dbReference type="EMBL" id="KEH27439.1"/>
    </source>
</evidence>
<gene>
    <name evidence="2" type="ordered locus">MTR_5g010540</name>
</gene>
<sequence>MENCKTAGRTKIGIGSGLNKLKGRLEDGGDSFYGYGFSKACTGMSRSSRKDGRREI</sequence>
<evidence type="ECO:0000313" key="3">
    <source>
        <dbReference type="EnsemblPlants" id="KEH27439"/>
    </source>
</evidence>